<dbReference type="SUPFAM" id="SSF47336">
    <property type="entry name" value="ACP-like"/>
    <property type="match status" value="1"/>
</dbReference>
<evidence type="ECO:0000259" key="1">
    <source>
        <dbReference type="PROSITE" id="PS50075"/>
    </source>
</evidence>
<feature type="domain" description="Carrier" evidence="1">
    <location>
        <begin position="1"/>
        <end position="77"/>
    </location>
</feature>
<keyword evidence="3" id="KW-1185">Reference proteome</keyword>
<dbReference type="STRING" id="1123308.GCA_000380085_02169"/>
<dbReference type="KEGG" id="smen:SAMEA4412692_2008"/>
<reference evidence="2 3" key="1">
    <citation type="submission" date="2017-06" db="EMBL/GenBank/DDBJ databases">
        <authorList>
            <consortium name="Pathogen Informatics"/>
        </authorList>
    </citation>
    <scope>NUCLEOTIDE SEQUENCE [LARGE SCALE GENOMIC DNA]</scope>
    <source>
        <strain evidence="2 3">NCTC13788</strain>
    </source>
</reference>
<sequence>MTRQAIFEKVVAIAAEYLEEGVVLTEESSVQDGFADSVQLMEFIISLEDAFGIEISDDAVDQFSNLGSVVDYIEANIS</sequence>
<dbReference type="Gene3D" id="1.10.1200.10">
    <property type="entry name" value="ACP-like"/>
    <property type="match status" value="1"/>
</dbReference>
<organism evidence="2 3">
    <name type="scientific">Streptococcus merionis</name>
    <dbReference type="NCBI Taxonomy" id="400065"/>
    <lineage>
        <taxon>Bacteria</taxon>
        <taxon>Bacillati</taxon>
        <taxon>Bacillota</taxon>
        <taxon>Bacilli</taxon>
        <taxon>Lactobacillales</taxon>
        <taxon>Streptococcaceae</taxon>
        <taxon>Streptococcus</taxon>
    </lineage>
</organism>
<evidence type="ECO:0000313" key="2">
    <source>
        <dbReference type="EMBL" id="SNU90827.1"/>
    </source>
</evidence>
<evidence type="ECO:0000313" key="3">
    <source>
        <dbReference type="Proteomes" id="UP000215185"/>
    </source>
</evidence>
<dbReference type="Proteomes" id="UP000215185">
    <property type="component" value="Chromosome 1"/>
</dbReference>
<dbReference type="AlphaFoldDB" id="A0A239SZG6"/>
<dbReference type="OrthoDB" id="9804551at2"/>
<dbReference type="PROSITE" id="PS50075">
    <property type="entry name" value="CARRIER"/>
    <property type="match status" value="1"/>
</dbReference>
<accession>A0A239SZG6</accession>
<dbReference type="InterPro" id="IPR036736">
    <property type="entry name" value="ACP-like_sf"/>
</dbReference>
<protein>
    <submittedName>
        <fullName evidence="2">Acyl carrier protein</fullName>
    </submittedName>
</protein>
<dbReference type="eggNOG" id="COG0236">
    <property type="taxonomic scope" value="Bacteria"/>
</dbReference>
<dbReference type="EMBL" id="LT906439">
    <property type="protein sequence ID" value="SNU90827.1"/>
    <property type="molecule type" value="Genomic_DNA"/>
</dbReference>
<dbReference type="Pfam" id="PF00550">
    <property type="entry name" value="PP-binding"/>
    <property type="match status" value="1"/>
</dbReference>
<name>A0A239SZG6_9STRE</name>
<proteinExistence type="predicted"/>
<gene>
    <name evidence="2" type="primary">acpP</name>
    <name evidence="2" type="ORF">SAMEA4412692_02008</name>
</gene>
<dbReference type="RefSeq" id="WP_018374720.1">
    <property type="nucleotide sequence ID" value="NZ_LT906439.1"/>
</dbReference>
<dbReference type="InterPro" id="IPR009081">
    <property type="entry name" value="PP-bd_ACP"/>
</dbReference>